<reference evidence="3" key="1">
    <citation type="journal article" date="2019" name="Int. J. Syst. Evol. Microbiol.">
        <title>The Global Catalogue of Microorganisms (GCM) 10K type strain sequencing project: providing services to taxonomists for standard genome sequencing and annotation.</title>
        <authorList>
            <consortium name="The Broad Institute Genomics Platform"/>
            <consortium name="The Broad Institute Genome Sequencing Center for Infectious Disease"/>
            <person name="Wu L."/>
            <person name="Ma J."/>
        </authorList>
    </citation>
    <scope>NUCLEOTIDE SEQUENCE [LARGE SCALE GENOMIC DNA]</scope>
    <source>
        <strain evidence="3">DT92</strain>
    </source>
</reference>
<dbReference type="Proteomes" id="UP001597344">
    <property type="component" value="Unassembled WGS sequence"/>
</dbReference>
<name>A0ABW5B0C1_9FLAO</name>
<gene>
    <name evidence="2" type="ORF">ACFSJT_17865</name>
</gene>
<evidence type="ECO:0000256" key="1">
    <source>
        <dbReference type="SAM" id="SignalP"/>
    </source>
</evidence>
<keyword evidence="3" id="KW-1185">Reference proteome</keyword>
<keyword evidence="1" id="KW-0732">Signal</keyword>
<protein>
    <submittedName>
        <fullName evidence="2">Uncharacterized protein</fullName>
    </submittedName>
</protein>
<feature type="non-terminal residue" evidence="2">
    <location>
        <position position="119"/>
    </location>
</feature>
<accession>A0ABW5B0C1</accession>
<comment type="caution">
    <text evidence="2">The sequence shown here is derived from an EMBL/GenBank/DDBJ whole genome shotgun (WGS) entry which is preliminary data.</text>
</comment>
<organism evidence="2 3">
    <name type="scientific">Aquimarina celericrescens</name>
    <dbReference type="NCBI Taxonomy" id="1964542"/>
    <lineage>
        <taxon>Bacteria</taxon>
        <taxon>Pseudomonadati</taxon>
        <taxon>Bacteroidota</taxon>
        <taxon>Flavobacteriia</taxon>
        <taxon>Flavobacteriales</taxon>
        <taxon>Flavobacteriaceae</taxon>
        <taxon>Aquimarina</taxon>
    </lineage>
</organism>
<proteinExistence type="predicted"/>
<dbReference type="Gene3D" id="2.60.40.1930">
    <property type="match status" value="1"/>
</dbReference>
<dbReference type="EMBL" id="JBHUHY010000023">
    <property type="protein sequence ID" value="MFD2188679.1"/>
    <property type="molecule type" value="Genomic_DNA"/>
</dbReference>
<evidence type="ECO:0000313" key="3">
    <source>
        <dbReference type="Proteomes" id="UP001597344"/>
    </source>
</evidence>
<feature type="chain" id="PRO_5047109106" evidence="1">
    <location>
        <begin position="20"/>
        <end position="119"/>
    </location>
</feature>
<feature type="signal peptide" evidence="1">
    <location>
        <begin position="1"/>
        <end position="19"/>
    </location>
</feature>
<sequence length="119" mass="13629">MKHFQQLCLFLFLAFFSHAQDAVIPAKANADYFSVPRESLFLHLDKSTYINGEEIWFKGYAFDRGKQLPSNGSTNFNIQLFNEDGQELYKGLFFGSRGSFRGNIKIDSSWSSGSYYLKA</sequence>
<evidence type="ECO:0000313" key="2">
    <source>
        <dbReference type="EMBL" id="MFD2188679.1"/>
    </source>
</evidence>